<dbReference type="Proteomes" id="UP001165488">
    <property type="component" value="Unassembled WGS sequence"/>
</dbReference>
<proteinExistence type="predicted"/>
<gene>
    <name evidence="1" type="ORF">MM236_19100</name>
</gene>
<name>A0ABS9UU08_9BACT</name>
<keyword evidence="2" id="KW-1185">Reference proteome</keyword>
<evidence type="ECO:0000313" key="2">
    <source>
        <dbReference type="Proteomes" id="UP001165488"/>
    </source>
</evidence>
<dbReference type="EMBL" id="JAKZGS010000028">
    <property type="protein sequence ID" value="MCH7400111.1"/>
    <property type="molecule type" value="Genomic_DNA"/>
</dbReference>
<comment type="caution">
    <text evidence="1">The sequence shown here is derived from an EMBL/GenBank/DDBJ whole genome shotgun (WGS) entry which is preliminary data.</text>
</comment>
<reference evidence="1" key="1">
    <citation type="submission" date="2022-03" db="EMBL/GenBank/DDBJ databases">
        <title>De novo assembled genomes of Belliella spp. (Cyclobacteriaceae) strains.</title>
        <authorList>
            <person name="Szabo A."/>
            <person name="Korponai K."/>
            <person name="Felfoldi T."/>
        </authorList>
    </citation>
    <scope>NUCLEOTIDE SEQUENCE</scope>
    <source>
        <strain evidence="1">DSM 107340</strain>
    </source>
</reference>
<accession>A0ABS9UU08</accession>
<dbReference type="RefSeq" id="WP_241276604.1">
    <property type="nucleotide sequence ID" value="NZ_JAKZGS010000028.1"/>
</dbReference>
<sequence length="80" mass="8870">MKYYLISEEALKDLSLKLGAGATTTNNIQDSGFKFGTTEAIKQVKDLALVIDEDQFHEIQIILDRIQGEKFDGGFTDKGS</sequence>
<evidence type="ECO:0000313" key="1">
    <source>
        <dbReference type="EMBL" id="MCH7400111.1"/>
    </source>
</evidence>
<organism evidence="1 2">
    <name type="scientific">Belliella calami</name>
    <dbReference type="NCBI Taxonomy" id="2923436"/>
    <lineage>
        <taxon>Bacteria</taxon>
        <taxon>Pseudomonadati</taxon>
        <taxon>Bacteroidota</taxon>
        <taxon>Cytophagia</taxon>
        <taxon>Cytophagales</taxon>
        <taxon>Cyclobacteriaceae</taxon>
        <taxon>Belliella</taxon>
    </lineage>
</organism>
<protein>
    <submittedName>
        <fullName evidence="1">Uncharacterized protein</fullName>
    </submittedName>
</protein>